<reference evidence="1 2" key="1">
    <citation type="submission" date="2018-07" db="EMBL/GenBank/DDBJ databases">
        <title>Leeuwenhoekiella genomics.</title>
        <authorList>
            <person name="Tahon G."/>
            <person name="Willems A."/>
        </authorList>
    </citation>
    <scope>NUCLEOTIDE SEQUENCE [LARGE SCALE GENOMIC DNA]</scope>
    <source>
        <strain evidence="1 2">LMG 29608</strain>
    </source>
</reference>
<name>A0A4Q0PHS9_9FLAO</name>
<protein>
    <submittedName>
        <fullName evidence="1">Uncharacterized protein</fullName>
    </submittedName>
</protein>
<dbReference type="AlphaFoldDB" id="A0A4Q0PHS9"/>
<proteinExistence type="predicted"/>
<comment type="caution">
    <text evidence="1">The sequence shown here is derived from an EMBL/GenBank/DDBJ whole genome shotgun (WGS) entry which is preliminary data.</text>
</comment>
<dbReference type="Proteomes" id="UP000289859">
    <property type="component" value="Unassembled WGS sequence"/>
</dbReference>
<keyword evidence="2" id="KW-1185">Reference proteome</keyword>
<sequence length="104" mass="12006">MSFLKLSDLQFQFKLKTKVKKIKKTATFVTTKDVLRLNYKVVEDKMVKIIAFVTQFQVSAVIKLLLILPIEIAAIFPTILFVDQTIIQIGFLNRKLKPSHLKVK</sequence>
<gene>
    <name evidence="1" type="ORF">DSM02_502</name>
</gene>
<evidence type="ECO:0000313" key="1">
    <source>
        <dbReference type="EMBL" id="RXG26505.1"/>
    </source>
</evidence>
<dbReference type="EMBL" id="QOVK01000001">
    <property type="protein sequence ID" value="RXG26505.1"/>
    <property type="molecule type" value="Genomic_DNA"/>
</dbReference>
<evidence type="ECO:0000313" key="2">
    <source>
        <dbReference type="Proteomes" id="UP000289859"/>
    </source>
</evidence>
<accession>A0A4Q0PHS9</accession>
<organism evidence="1 2">
    <name type="scientific">Leeuwenhoekiella polynyae</name>
    <dbReference type="NCBI Taxonomy" id="1550906"/>
    <lineage>
        <taxon>Bacteria</taxon>
        <taxon>Pseudomonadati</taxon>
        <taxon>Bacteroidota</taxon>
        <taxon>Flavobacteriia</taxon>
        <taxon>Flavobacteriales</taxon>
        <taxon>Flavobacteriaceae</taxon>
        <taxon>Leeuwenhoekiella</taxon>
    </lineage>
</organism>